<dbReference type="SUPFAM" id="SSF63380">
    <property type="entry name" value="Riboflavin synthase domain-like"/>
    <property type="match status" value="1"/>
</dbReference>
<accession>A0A5D4T4X1</accession>
<dbReference type="InterPro" id="IPR012675">
    <property type="entry name" value="Beta-grasp_dom_sf"/>
</dbReference>
<dbReference type="InterPro" id="IPR036010">
    <property type="entry name" value="2Fe-2S_ferredoxin-like_sf"/>
</dbReference>
<keyword evidence="7" id="KW-0408">Iron</keyword>
<reference evidence="11 12" key="1">
    <citation type="submission" date="2019-08" db="EMBL/GenBank/DDBJ databases">
        <title>Bacillus genomes from the desert of Cuatro Cienegas, Coahuila.</title>
        <authorList>
            <person name="Olmedo-Alvarez G."/>
        </authorList>
    </citation>
    <scope>NUCLEOTIDE SEQUENCE [LARGE SCALE GENOMIC DNA]</scope>
    <source>
        <strain evidence="11 12">CH28_1T</strain>
    </source>
</reference>
<dbReference type="GO" id="GO:0046872">
    <property type="term" value="F:metal ion binding"/>
    <property type="evidence" value="ECO:0007669"/>
    <property type="project" value="UniProtKB-KW"/>
</dbReference>
<dbReference type="PROSITE" id="PS00197">
    <property type="entry name" value="2FE2S_FER_1"/>
    <property type="match status" value="1"/>
</dbReference>
<dbReference type="Proteomes" id="UP000322524">
    <property type="component" value="Unassembled WGS sequence"/>
</dbReference>
<evidence type="ECO:0000256" key="8">
    <source>
        <dbReference type="ARBA" id="ARBA00023014"/>
    </source>
</evidence>
<feature type="domain" description="2Fe-2S ferredoxin-type" evidence="9">
    <location>
        <begin position="243"/>
        <end position="332"/>
    </location>
</feature>
<dbReference type="SUPFAM" id="SSF52343">
    <property type="entry name" value="Ferredoxin reductase-like, C-terminal NADP-linked domain"/>
    <property type="match status" value="1"/>
</dbReference>
<evidence type="ECO:0000256" key="6">
    <source>
        <dbReference type="ARBA" id="ARBA00023002"/>
    </source>
</evidence>
<dbReference type="CDD" id="cd00207">
    <property type="entry name" value="fer2"/>
    <property type="match status" value="1"/>
</dbReference>
<dbReference type="InterPro" id="IPR006058">
    <property type="entry name" value="2Fe2S_fd_BS"/>
</dbReference>
<dbReference type="SUPFAM" id="SSF54292">
    <property type="entry name" value="2Fe-2S ferredoxin-like"/>
    <property type="match status" value="1"/>
</dbReference>
<dbReference type="InterPro" id="IPR039261">
    <property type="entry name" value="FNR_nucleotide-bd"/>
</dbReference>
<name>A0A5D4T4X1_9BACI</name>
<dbReference type="InterPro" id="IPR008333">
    <property type="entry name" value="Cbr1-like_FAD-bd_dom"/>
</dbReference>
<evidence type="ECO:0000313" key="12">
    <source>
        <dbReference type="Proteomes" id="UP000322524"/>
    </source>
</evidence>
<evidence type="ECO:0000256" key="7">
    <source>
        <dbReference type="ARBA" id="ARBA00023004"/>
    </source>
</evidence>
<evidence type="ECO:0000256" key="1">
    <source>
        <dbReference type="ARBA" id="ARBA00001917"/>
    </source>
</evidence>
<proteinExistence type="predicted"/>
<keyword evidence="3" id="KW-0288">FMN</keyword>
<evidence type="ECO:0000256" key="3">
    <source>
        <dbReference type="ARBA" id="ARBA00022643"/>
    </source>
</evidence>
<dbReference type="OrthoDB" id="573132at2"/>
<dbReference type="AlphaFoldDB" id="A0A5D4T4X1"/>
<dbReference type="GO" id="GO:0051537">
    <property type="term" value="F:2 iron, 2 sulfur cluster binding"/>
    <property type="evidence" value="ECO:0007669"/>
    <property type="project" value="UniProtKB-KW"/>
</dbReference>
<keyword evidence="5" id="KW-0479">Metal-binding</keyword>
<dbReference type="CDD" id="cd06185">
    <property type="entry name" value="PDR_like"/>
    <property type="match status" value="1"/>
</dbReference>
<feature type="domain" description="FAD-binding FR-type" evidence="10">
    <location>
        <begin position="17"/>
        <end position="122"/>
    </location>
</feature>
<keyword evidence="6" id="KW-0560">Oxidoreductase</keyword>
<dbReference type="PROSITE" id="PS51085">
    <property type="entry name" value="2FE2S_FER_2"/>
    <property type="match status" value="1"/>
</dbReference>
<dbReference type="Pfam" id="PF00970">
    <property type="entry name" value="FAD_binding_6"/>
    <property type="match status" value="1"/>
</dbReference>
<dbReference type="EMBL" id="VTEV01000002">
    <property type="protein sequence ID" value="TYS69532.1"/>
    <property type="molecule type" value="Genomic_DNA"/>
</dbReference>
<dbReference type="Gene3D" id="2.40.30.10">
    <property type="entry name" value="Translation factors"/>
    <property type="match status" value="1"/>
</dbReference>
<evidence type="ECO:0000256" key="4">
    <source>
        <dbReference type="ARBA" id="ARBA00022714"/>
    </source>
</evidence>
<dbReference type="InterPro" id="IPR054582">
    <property type="entry name" value="DmmA-like_N"/>
</dbReference>
<protein>
    <submittedName>
        <fullName evidence="11">Oxidoreductase</fullName>
    </submittedName>
</protein>
<dbReference type="InterPro" id="IPR001041">
    <property type="entry name" value="2Fe-2S_ferredoxin-type"/>
</dbReference>
<dbReference type="InterPro" id="IPR050415">
    <property type="entry name" value="MRET"/>
</dbReference>
<evidence type="ECO:0000256" key="5">
    <source>
        <dbReference type="ARBA" id="ARBA00022723"/>
    </source>
</evidence>
<dbReference type="PROSITE" id="PS51384">
    <property type="entry name" value="FAD_FR"/>
    <property type="match status" value="1"/>
</dbReference>
<evidence type="ECO:0000313" key="11">
    <source>
        <dbReference type="EMBL" id="TYS69532.1"/>
    </source>
</evidence>
<dbReference type="Pfam" id="PF00111">
    <property type="entry name" value="Fer2"/>
    <property type="match status" value="1"/>
</dbReference>
<sequence>MWHKIYKGKGRFVVIPDHRLEVKITDITNETATIKRFTFEGLDNKALPAFSPGSHIILYLKGRGGEMERRYSLIGSPDSTDNYQIAVKLHEKSSGGSIYLHSKAQIGDNLQISFPKNYFPLSFRARHHLLIAAGIGITPFLSMMRELKDQGASFELHYSSKTKEDCAFYSYLSKEYRQHAHFYFTKHENRIDTNILVKQFIGTHIYLCGPEGFTSSFSCAATSIGYPSASIHYEYFSPPNIHKPLPFILELTNGRFLSVPEEKSTLEVLLEAGYPIPHSCKVGRCGTCELSILEGEAEHYDSFLSTKQKESQACFLPCVSRSKTDTLKVEYR</sequence>
<evidence type="ECO:0000259" key="9">
    <source>
        <dbReference type="PROSITE" id="PS51085"/>
    </source>
</evidence>
<dbReference type="Pfam" id="PF22290">
    <property type="entry name" value="DmmA-like_N"/>
    <property type="match status" value="1"/>
</dbReference>
<dbReference type="RefSeq" id="WP_148987110.1">
    <property type="nucleotide sequence ID" value="NZ_VTEV01000002.1"/>
</dbReference>
<dbReference type="PANTHER" id="PTHR47354">
    <property type="entry name" value="NADH OXIDOREDUCTASE HCR"/>
    <property type="match status" value="1"/>
</dbReference>
<dbReference type="InterPro" id="IPR017927">
    <property type="entry name" value="FAD-bd_FR_type"/>
</dbReference>
<comment type="cofactor">
    <cofactor evidence="1">
        <name>FMN</name>
        <dbReference type="ChEBI" id="CHEBI:58210"/>
    </cofactor>
</comment>
<comment type="caution">
    <text evidence="11">The sequence shown here is derived from an EMBL/GenBank/DDBJ whole genome shotgun (WGS) entry which is preliminary data.</text>
</comment>
<dbReference type="PANTHER" id="PTHR47354:SF1">
    <property type="entry name" value="CARNITINE MONOOXYGENASE REDUCTASE SUBUNIT"/>
    <property type="match status" value="1"/>
</dbReference>
<keyword evidence="2" id="KW-0285">Flavoprotein</keyword>
<dbReference type="Gene3D" id="3.40.50.80">
    <property type="entry name" value="Nucleotide-binding domain of ferredoxin-NADP reductase (FNR) module"/>
    <property type="match status" value="1"/>
</dbReference>
<evidence type="ECO:0000256" key="2">
    <source>
        <dbReference type="ARBA" id="ARBA00022630"/>
    </source>
</evidence>
<keyword evidence="4" id="KW-0001">2Fe-2S</keyword>
<evidence type="ECO:0000259" key="10">
    <source>
        <dbReference type="PROSITE" id="PS51384"/>
    </source>
</evidence>
<dbReference type="InterPro" id="IPR017938">
    <property type="entry name" value="Riboflavin_synthase-like_b-brl"/>
</dbReference>
<dbReference type="PRINTS" id="PR00409">
    <property type="entry name" value="PHDIOXRDTASE"/>
</dbReference>
<organism evidence="11 12">
    <name type="scientific">Sutcliffiella horikoshii</name>
    <dbReference type="NCBI Taxonomy" id="79883"/>
    <lineage>
        <taxon>Bacteria</taxon>
        <taxon>Bacillati</taxon>
        <taxon>Bacillota</taxon>
        <taxon>Bacilli</taxon>
        <taxon>Bacillales</taxon>
        <taxon>Bacillaceae</taxon>
        <taxon>Sutcliffiella</taxon>
    </lineage>
</organism>
<dbReference type="GO" id="GO:0016491">
    <property type="term" value="F:oxidoreductase activity"/>
    <property type="evidence" value="ECO:0007669"/>
    <property type="project" value="UniProtKB-KW"/>
</dbReference>
<dbReference type="Gene3D" id="3.10.20.30">
    <property type="match status" value="1"/>
</dbReference>
<keyword evidence="8" id="KW-0411">Iron-sulfur</keyword>
<gene>
    <name evidence="11" type="ORF">FZC76_04670</name>
</gene>